<accession>A0A330HT78</accession>
<dbReference type="AlphaFoldDB" id="A0A330HT78"/>
<sequence length="79" mass="8997">MTGDKWFRPKRFGYGATPDNWKGWAFMVVYIAIVVVLSLMLIHEGAAAWLVVLIVAGLTGAIIPLIKAKTDGEWRWRWH</sequence>
<dbReference type="OrthoDB" id="7862423at2"/>
<proteinExistence type="predicted"/>
<dbReference type="EMBL" id="QMBP01000007">
    <property type="protein sequence ID" value="RAZ89849.1"/>
    <property type="molecule type" value="Genomic_DNA"/>
</dbReference>
<dbReference type="RefSeq" id="WP_112098568.1">
    <property type="nucleotide sequence ID" value="NZ_QMBP01000007.1"/>
</dbReference>
<organism evidence="2 3">
    <name type="scientific">Mesorhizobium hawassense</name>
    <dbReference type="NCBI Taxonomy" id="1209954"/>
    <lineage>
        <taxon>Bacteria</taxon>
        <taxon>Pseudomonadati</taxon>
        <taxon>Pseudomonadota</taxon>
        <taxon>Alphaproteobacteria</taxon>
        <taxon>Hyphomicrobiales</taxon>
        <taxon>Phyllobacteriaceae</taxon>
        <taxon>Mesorhizobium</taxon>
    </lineage>
</organism>
<keyword evidence="1" id="KW-0472">Membrane</keyword>
<evidence type="ECO:0000313" key="3">
    <source>
        <dbReference type="Proteomes" id="UP000251558"/>
    </source>
</evidence>
<gene>
    <name evidence="2" type="ORF">DPM33_16850</name>
</gene>
<keyword evidence="1" id="KW-1133">Transmembrane helix</keyword>
<protein>
    <submittedName>
        <fullName evidence="2">Uncharacterized protein</fullName>
    </submittedName>
</protein>
<feature type="transmembrane region" description="Helical" evidence="1">
    <location>
        <begin position="21"/>
        <end position="42"/>
    </location>
</feature>
<dbReference type="Proteomes" id="UP000251558">
    <property type="component" value="Unassembled WGS sequence"/>
</dbReference>
<feature type="transmembrane region" description="Helical" evidence="1">
    <location>
        <begin position="48"/>
        <end position="66"/>
    </location>
</feature>
<comment type="caution">
    <text evidence="2">The sequence shown here is derived from an EMBL/GenBank/DDBJ whole genome shotgun (WGS) entry which is preliminary data.</text>
</comment>
<keyword evidence="3" id="KW-1185">Reference proteome</keyword>
<name>A0A330HT78_9HYPH</name>
<reference evidence="2 3" key="1">
    <citation type="submission" date="2018-07" db="EMBL/GenBank/DDBJ databases">
        <title>Diversity of Mesorhizobium strains in Brazil.</title>
        <authorList>
            <person name="Helene L.C.F."/>
            <person name="Dall'Agnol R."/>
            <person name="Delamuta J.R.M."/>
            <person name="Hungria M."/>
        </authorList>
    </citation>
    <scope>NUCLEOTIDE SEQUENCE [LARGE SCALE GENOMIC DNA]</scope>
    <source>
        <strain evidence="2 3">AC99b</strain>
    </source>
</reference>
<keyword evidence="1" id="KW-0812">Transmembrane</keyword>
<evidence type="ECO:0000313" key="2">
    <source>
        <dbReference type="EMBL" id="RAZ89849.1"/>
    </source>
</evidence>
<evidence type="ECO:0000256" key="1">
    <source>
        <dbReference type="SAM" id="Phobius"/>
    </source>
</evidence>